<evidence type="ECO:0000313" key="3">
    <source>
        <dbReference type="Proteomes" id="UP000183046"/>
    </source>
</evidence>
<name>A0A1G5PGJ1_9PSED</name>
<sequence length="468" mass="54280">MGRIIEFPFEDRFIPLAEKSLFEDENCFSIIIGRNGTGKSRLLSEIVSNYSKMIDEKSTYFFRANDFIPSKILAVSTSPFDKFPSVPRSKTTSFRSIYSYIGMRSSGMYATNAMALMSSATKGLINKYLESERHENLNEIFRLLKIEAKLSFVFKLNINRKIAIKDPENPDQRYFVDYEDVGILLTDTRGNAIDDSFEEILEDRIFENFRSLPQEIKNDIAHALNYTMERLDTKRDSLFKLDFDYISRYREGFIDKHFAMAVLTLLNHNIVKLFDLKIWKEHEPGDTRELSLRRASSGEQCMLVMTLGIAGQIEHRSLILIDEPEISLHPAWQEQFIKTLTTVFSQYKECHFIIATHSPQIVSRLSAENCFITVIDENKLHRSNDYLEKSADYQLAELFDAPGIMNEYITRLAFSLLTKIRSEKTISDQIKAEMRKLQTMQRKLEAADPNFELINTVVDVCQYYATDK</sequence>
<protein>
    <submittedName>
        <fullName evidence="2">AAA ATPase domain-containing protein</fullName>
    </submittedName>
</protein>
<dbReference type="PANTHER" id="PTHR43581:SF2">
    <property type="entry name" value="EXCINUCLEASE ATPASE SUBUNIT"/>
    <property type="match status" value="1"/>
</dbReference>
<dbReference type="SUPFAM" id="SSF52540">
    <property type="entry name" value="P-loop containing nucleoside triphosphate hydrolases"/>
    <property type="match status" value="1"/>
</dbReference>
<dbReference type="Pfam" id="PF13175">
    <property type="entry name" value="AAA_15"/>
    <property type="match status" value="1"/>
</dbReference>
<accession>A0A1G5PGJ1</accession>
<proteinExistence type="predicted"/>
<reference evidence="3" key="1">
    <citation type="submission" date="2016-10" db="EMBL/GenBank/DDBJ databases">
        <authorList>
            <person name="de Groot N.N."/>
        </authorList>
    </citation>
    <scope>NUCLEOTIDE SEQUENCE [LARGE SCALE GENOMIC DNA]</scope>
    <source>
        <strain evidence="3">DSM 15758</strain>
    </source>
</reference>
<dbReference type="RefSeq" id="WP_143008583.1">
    <property type="nucleotide sequence ID" value="NZ_CP102429.1"/>
</dbReference>
<evidence type="ECO:0000259" key="1">
    <source>
        <dbReference type="Pfam" id="PF13175"/>
    </source>
</evidence>
<comment type="caution">
    <text evidence="2">The sequence shown here is derived from an EMBL/GenBank/DDBJ whole genome shotgun (WGS) entry which is preliminary data.</text>
</comment>
<dbReference type="Gene3D" id="3.40.50.300">
    <property type="entry name" value="P-loop containing nucleotide triphosphate hydrolases"/>
    <property type="match status" value="1"/>
</dbReference>
<dbReference type="EMBL" id="FMWB01000029">
    <property type="protein sequence ID" value="SCZ48632.1"/>
    <property type="molecule type" value="Genomic_DNA"/>
</dbReference>
<dbReference type="AlphaFoldDB" id="A0A1G5PGJ1"/>
<dbReference type="InterPro" id="IPR041685">
    <property type="entry name" value="AAA_GajA/Old/RecF-like"/>
</dbReference>
<organism evidence="2 3">
    <name type="scientific">Pseudomonas oryzihabitans</name>
    <dbReference type="NCBI Taxonomy" id="47885"/>
    <lineage>
        <taxon>Bacteria</taxon>
        <taxon>Pseudomonadati</taxon>
        <taxon>Pseudomonadota</taxon>
        <taxon>Gammaproteobacteria</taxon>
        <taxon>Pseudomonadales</taxon>
        <taxon>Pseudomonadaceae</taxon>
        <taxon>Pseudomonas</taxon>
    </lineage>
</organism>
<dbReference type="InterPro" id="IPR051396">
    <property type="entry name" value="Bact_Antivir_Def_Nuclease"/>
</dbReference>
<dbReference type="PANTHER" id="PTHR43581">
    <property type="entry name" value="ATP/GTP PHOSPHATASE"/>
    <property type="match status" value="1"/>
</dbReference>
<evidence type="ECO:0000313" key="2">
    <source>
        <dbReference type="EMBL" id="SCZ48632.1"/>
    </source>
</evidence>
<gene>
    <name evidence="2" type="ORF">SAMN05216279_1297</name>
</gene>
<dbReference type="InterPro" id="IPR027417">
    <property type="entry name" value="P-loop_NTPase"/>
</dbReference>
<feature type="domain" description="Endonuclease GajA/Old nuclease/RecF-like AAA" evidence="1">
    <location>
        <begin position="24"/>
        <end position="362"/>
    </location>
</feature>
<dbReference type="OrthoDB" id="9815944at2"/>
<dbReference type="Proteomes" id="UP000183046">
    <property type="component" value="Unassembled WGS sequence"/>
</dbReference>